<keyword evidence="9" id="KW-0460">Magnesium</keyword>
<keyword evidence="5" id="KW-0436">Ligase</keyword>
<comment type="similarity">
    <text evidence="2">Belongs to the class-II aminoacyl-tRNA synthetase family. Phe-tRNA synthetase alpha subunit type 2 subfamily.</text>
</comment>
<evidence type="ECO:0000259" key="12">
    <source>
        <dbReference type="PROSITE" id="PS50862"/>
    </source>
</evidence>
<organism evidence="13 14">
    <name type="scientific">Theileria equi strain WA</name>
    <dbReference type="NCBI Taxonomy" id="1537102"/>
    <lineage>
        <taxon>Eukaryota</taxon>
        <taxon>Sar</taxon>
        <taxon>Alveolata</taxon>
        <taxon>Apicomplexa</taxon>
        <taxon>Aconoidasida</taxon>
        <taxon>Piroplasmida</taxon>
        <taxon>Theileriidae</taxon>
        <taxon>Theileria</taxon>
    </lineage>
</organism>
<dbReference type="InterPro" id="IPR002319">
    <property type="entry name" value="Phenylalanyl-tRNA_Synthase"/>
</dbReference>
<gene>
    <name evidence="13" type="ORF">BEWA_006960</name>
</gene>
<dbReference type="EMBL" id="CP001670">
    <property type="protein sequence ID" value="AFZ81287.1"/>
    <property type="molecule type" value="Genomic_DNA"/>
</dbReference>
<evidence type="ECO:0000256" key="1">
    <source>
        <dbReference type="ARBA" id="ARBA00004496"/>
    </source>
</evidence>
<dbReference type="GeneID" id="15805631"/>
<dbReference type="CDD" id="cd00496">
    <property type="entry name" value="PheRS_alpha_core"/>
    <property type="match status" value="1"/>
</dbReference>
<keyword evidence="11 13" id="KW-0030">Aminoacyl-tRNA synthetase</keyword>
<dbReference type="GO" id="GO:0009328">
    <property type="term" value="C:phenylalanine-tRNA ligase complex"/>
    <property type="evidence" value="ECO:0007669"/>
    <property type="project" value="TreeGrafter"/>
</dbReference>
<dbReference type="PANTHER" id="PTHR11538">
    <property type="entry name" value="PHENYLALANYL-TRNA SYNTHETASE"/>
    <property type="match status" value="1"/>
</dbReference>
<dbReference type="Pfam" id="PF01409">
    <property type="entry name" value="tRNA-synt_2d"/>
    <property type="match status" value="1"/>
</dbReference>
<dbReference type="OrthoDB" id="238316at2759"/>
<dbReference type="SUPFAM" id="SSF55681">
    <property type="entry name" value="Class II aaRS and biotin synthetases"/>
    <property type="match status" value="1"/>
</dbReference>
<dbReference type="NCBIfam" id="TIGR00468">
    <property type="entry name" value="pheS"/>
    <property type="match status" value="1"/>
</dbReference>
<dbReference type="PROSITE" id="PS50862">
    <property type="entry name" value="AA_TRNA_LIGASE_II"/>
    <property type="match status" value="1"/>
</dbReference>
<evidence type="ECO:0000256" key="5">
    <source>
        <dbReference type="ARBA" id="ARBA00022598"/>
    </source>
</evidence>
<evidence type="ECO:0000256" key="10">
    <source>
        <dbReference type="ARBA" id="ARBA00022917"/>
    </source>
</evidence>
<evidence type="ECO:0000256" key="4">
    <source>
        <dbReference type="ARBA" id="ARBA00022490"/>
    </source>
</evidence>
<dbReference type="RefSeq" id="XP_004830953.1">
    <property type="nucleotide sequence ID" value="XM_004830896.1"/>
</dbReference>
<dbReference type="VEuPathDB" id="PiroplasmaDB:BEWA_006960"/>
<evidence type="ECO:0000256" key="9">
    <source>
        <dbReference type="ARBA" id="ARBA00022842"/>
    </source>
</evidence>
<dbReference type="NCBIfam" id="NF003210">
    <property type="entry name" value="PRK04172.1"/>
    <property type="match status" value="1"/>
</dbReference>
<dbReference type="InterPro" id="IPR006195">
    <property type="entry name" value="aa-tRNA-synth_II"/>
</dbReference>
<name>L0B0A4_THEEQ</name>
<accession>L0B0A4</accession>
<dbReference type="GO" id="GO:0004826">
    <property type="term" value="F:phenylalanine-tRNA ligase activity"/>
    <property type="evidence" value="ECO:0007669"/>
    <property type="project" value="UniProtKB-EC"/>
</dbReference>
<dbReference type="InterPro" id="IPR004529">
    <property type="entry name" value="Phe-tRNA-synth_IIc_asu"/>
</dbReference>
<evidence type="ECO:0000256" key="8">
    <source>
        <dbReference type="ARBA" id="ARBA00022840"/>
    </source>
</evidence>
<sequence>MASKEEELNVLLSKLNLAYEKCDNGTPDVVNTLDIDAETEHDKVVSGVKSLMVKGFVTLEELKLNSYTLSEEGLKYATSGSPEYLLVQVVASNPGIKPTEASSQVENGKIGLSKALKSQMLAMDSDKGLILGKTKLEFDVTQKILLHVKEYGSSEKNLMEKLSEIIPNEKELNNEFADLKKRKLISSKVTVTYMVKKTENYKSQVVPQFTDLTSELLENDLWKSLEIKKYNFFSSGKRVSNGDFHPLVHSMDEFRYIFTSMGFEELDTSKYLESSFWCFDSLYIPQQHPARDTQDTFFTKHPSLANPEFMDENYIKNVSIAHGDGSIYNSTGWRYDWKLDEALKMVLRTHITPCSARVLKAMADEYQKGNPIVPRRFFAIDKVFRNEASDSTHLSEFHQVEGLVVGYDLGLGHLMGVLETFYKSIGITNLRYKPAYNPYTEPSMEIFGFHTSLNTWVEVGNSGIFRPEMLLPMGLPENVTVIAWGLSLERPTMLRHNIRNIRDLIGCKY</sequence>
<evidence type="ECO:0000256" key="11">
    <source>
        <dbReference type="ARBA" id="ARBA00023146"/>
    </source>
</evidence>
<evidence type="ECO:0000256" key="3">
    <source>
        <dbReference type="ARBA" id="ARBA00012814"/>
    </source>
</evidence>
<evidence type="ECO:0000313" key="13">
    <source>
        <dbReference type="EMBL" id="AFZ81287.1"/>
    </source>
</evidence>
<keyword evidence="10" id="KW-0648">Protein biosynthesis</keyword>
<proteinExistence type="inferred from homology"/>
<dbReference type="PANTHER" id="PTHR11538:SF40">
    <property type="entry name" value="PHENYLALANINE--TRNA LIGASE ALPHA SUBUNIT"/>
    <property type="match status" value="1"/>
</dbReference>
<dbReference type="EC" id="6.1.1.20" evidence="3"/>
<dbReference type="Gene3D" id="3.30.930.10">
    <property type="entry name" value="Bira Bifunctional Protein, Domain 2"/>
    <property type="match status" value="1"/>
</dbReference>
<dbReference type="KEGG" id="beq:BEWA_006960"/>
<feature type="domain" description="Aminoacyl-transfer RNA synthetases class-II family profile" evidence="12">
    <location>
        <begin position="374"/>
        <end position="494"/>
    </location>
</feature>
<evidence type="ECO:0000256" key="2">
    <source>
        <dbReference type="ARBA" id="ARBA00006703"/>
    </source>
</evidence>
<keyword evidence="4" id="KW-0963">Cytoplasm</keyword>
<dbReference type="GO" id="GO:0005829">
    <property type="term" value="C:cytosol"/>
    <property type="evidence" value="ECO:0007669"/>
    <property type="project" value="TreeGrafter"/>
</dbReference>
<dbReference type="Proteomes" id="UP000031512">
    <property type="component" value="Chromosome 3"/>
</dbReference>
<dbReference type="GO" id="GO:0005524">
    <property type="term" value="F:ATP binding"/>
    <property type="evidence" value="ECO:0007669"/>
    <property type="project" value="UniProtKB-KW"/>
</dbReference>
<keyword evidence="14" id="KW-1185">Reference proteome</keyword>
<evidence type="ECO:0000256" key="7">
    <source>
        <dbReference type="ARBA" id="ARBA00022741"/>
    </source>
</evidence>
<keyword evidence="8" id="KW-0067">ATP-binding</keyword>
<dbReference type="InterPro" id="IPR045864">
    <property type="entry name" value="aa-tRNA-synth_II/BPL/LPL"/>
</dbReference>
<dbReference type="Gene3D" id="1.10.10.2330">
    <property type="match status" value="1"/>
</dbReference>
<evidence type="ECO:0000313" key="14">
    <source>
        <dbReference type="Proteomes" id="UP000031512"/>
    </source>
</evidence>
<dbReference type="AlphaFoldDB" id="L0B0A4"/>
<reference evidence="13 14" key="1">
    <citation type="journal article" date="2012" name="BMC Genomics">
        <title>Comparative genomic analysis and phylogenetic position of Theileria equi.</title>
        <authorList>
            <person name="Kappmeyer L.S."/>
            <person name="Thiagarajan M."/>
            <person name="Herndon D.R."/>
            <person name="Ramsay J.D."/>
            <person name="Caler E."/>
            <person name="Djikeng A."/>
            <person name="Gillespie J.J."/>
            <person name="Lau A.O."/>
            <person name="Roalson E.H."/>
            <person name="Silva J.C."/>
            <person name="Silva M.G."/>
            <person name="Suarez C.E."/>
            <person name="Ueti M.W."/>
            <person name="Nene V.M."/>
            <person name="Mealey R.H."/>
            <person name="Knowles D.P."/>
            <person name="Brayton K.A."/>
        </authorList>
    </citation>
    <scope>NUCLEOTIDE SEQUENCE [LARGE SCALE GENOMIC DNA]</scope>
    <source>
        <strain evidence="13 14">WA</strain>
    </source>
</reference>
<dbReference type="Gene3D" id="1.10.10.2320">
    <property type="match status" value="1"/>
</dbReference>
<dbReference type="GO" id="GO:0006432">
    <property type="term" value="P:phenylalanyl-tRNA aminoacylation"/>
    <property type="evidence" value="ECO:0007669"/>
    <property type="project" value="InterPro"/>
</dbReference>
<comment type="subcellular location">
    <subcellularLocation>
        <location evidence="1">Cytoplasm</location>
    </subcellularLocation>
</comment>
<keyword evidence="6" id="KW-0479">Metal-binding</keyword>
<keyword evidence="7" id="KW-0547">Nucleotide-binding</keyword>
<dbReference type="STRING" id="1537102.L0B0A4"/>
<evidence type="ECO:0000256" key="6">
    <source>
        <dbReference type="ARBA" id="ARBA00022723"/>
    </source>
</evidence>
<protein>
    <recommendedName>
        <fullName evidence="3">phenylalanine--tRNA ligase</fullName>
        <ecNumber evidence="3">6.1.1.20</ecNumber>
    </recommendedName>
</protein>
<dbReference type="GO" id="GO:0000049">
    <property type="term" value="F:tRNA binding"/>
    <property type="evidence" value="ECO:0007669"/>
    <property type="project" value="InterPro"/>
</dbReference>
<dbReference type="Gene3D" id="3.30.1370.240">
    <property type="match status" value="1"/>
</dbReference>
<dbReference type="eggNOG" id="KOG2784">
    <property type="taxonomic scope" value="Eukaryota"/>
</dbReference>
<dbReference type="GO" id="GO:0046872">
    <property type="term" value="F:metal ion binding"/>
    <property type="evidence" value="ECO:0007669"/>
    <property type="project" value="UniProtKB-KW"/>
</dbReference>